<name>A0A6J4R7G1_9ACTN</name>
<sequence length="362" mass="38404">MTVEKLRFGILGCGVIGPHHARAISGLQSAELVAVADVVPELAEELADEHGCSHYASLEEMLSGLDLDAVCVCTPSGMHAEGAIEALEAGKDVVIEKPVDVSLEAADRLIEVQRATGRRVAVVSQHRFDAATQAVHEALTKGEFGRLTSGSADVRWWRSQSYYDSGGWRGTWELDGGGALINQAIHSIDLLQWLMGPVVEVTAYAGLLAHEKIEVEDTAVAILKFANGTLGTIVATTAAYPGLTTRIVVHGDRGSAIIDDDELSYFHAASEGQEGDAYGAGGGENQAEQVMQHYGEAASGPGAGADPASLSMAHRDQIQDFVEAVREGREPLVNLEEGRRPLATIQGIYESARTGGPVRIEE</sequence>
<dbReference type="PANTHER" id="PTHR43249">
    <property type="entry name" value="UDP-N-ACETYL-2-AMINO-2-DEOXY-D-GLUCURONATE OXIDASE"/>
    <property type="match status" value="1"/>
</dbReference>
<evidence type="ECO:0000259" key="2">
    <source>
        <dbReference type="Pfam" id="PF22725"/>
    </source>
</evidence>
<dbReference type="InterPro" id="IPR052515">
    <property type="entry name" value="Gfo/Idh/MocA_Oxidoreductase"/>
</dbReference>
<dbReference type="InterPro" id="IPR000683">
    <property type="entry name" value="Gfo/Idh/MocA-like_OxRdtase_N"/>
</dbReference>
<feature type="domain" description="Gfo/Idh/MocA-like oxidoreductase N-terminal" evidence="1">
    <location>
        <begin position="6"/>
        <end position="122"/>
    </location>
</feature>
<dbReference type="InterPro" id="IPR055170">
    <property type="entry name" value="GFO_IDH_MocA-like_dom"/>
</dbReference>
<dbReference type="Pfam" id="PF01408">
    <property type="entry name" value="GFO_IDH_MocA"/>
    <property type="match status" value="1"/>
</dbReference>
<feature type="domain" description="GFO/IDH/MocA-like oxidoreductase" evidence="2">
    <location>
        <begin position="133"/>
        <end position="256"/>
    </location>
</feature>
<proteinExistence type="predicted"/>
<dbReference type="AlphaFoldDB" id="A0A6J4R7G1"/>
<dbReference type="EMBL" id="CADCVF010000072">
    <property type="protein sequence ID" value="CAA9466392.1"/>
    <property type="molecule type" value="Genomic_DNA"/>
</dbReference>
<dbReference type="GO" id="GO:0000166">
    <property type="term" value="F:nucleotide binding"/>
    <property type="evidence" value="ECO:0007669"/>
    <property type="project" value="InterPro"/>
</dbReference>
<dbReference type="PANTHER" id="PTHR43249:SF1">
    <property type="entry name" value="D-GLUCOSIDE 3-DEHYDROGENASE"/>
    <property type="match status" value="1"/>
</dbReference>
<dbReference type="InterPro" id="IPR036291">
    <property type="entry name" value="NAD(P)-bd_dom_sf"/>
</dbReference>
<dbReference type="SUPFAM" id="SSF51735">
    <property type="entry name" value="NAD(P)-binding Rossmann-fold domains"/>
    <property type="match status" value="1"/>
</dbReference>
<dbReference type="Gene3D" id="3.40.50.720">
    <property type="entry name" value="NAD(P)-binding Rossmann-like Domain"/>
    <property type="match status" value="1"/>
</dbReference>
<dbReference type="Pfam" id="PF22725">
    <property type="entry name" value="GFO_IDH_MocA_C3"/>
    <property type="match status" value="1"/>
</dbReference>
<accession>A0A6J4R7G1</accession>
<dbReference type="SUPFAM" id="SSF55347">
    <property type="entry name" value="Glyceraldehyde-3-phosphate dehydrogenase-like, C-terminal domain"/>
    <property type="match status" value="1"/>
</dbReference>
<dbReference type="Gene3D" id="3.30.360.10">
    <property type="entry name" value="Dihydrodipicolinate Reductase, domain 2"/>
    <property type="match status" value="1"/>
</dbReference>
<organism evidence="3">
    <name type="scientific">uncultured Rubrobacteraceae bacterium</name>
    <dbReference type="NCBI Taxonomy" id="349277"/>
    <lineage>
        <taxon>Bacteria</taxon>
        <taxon>Bacillati</taxon>
        <taxon>Actinomycetota</taxon>
        <taxon>Rubrobacteria</taxon>
        <taxon>Rubrobacterales</taxon>
        <taxon>Rubrobacteraceae</taxon>
        <taxon>environmental samples</taxon>
    </lineage>
</organism>
<reference evidence="3" key="1">
    <citation type="submission" date="2020-02" db="EMBL/GenBank/DDBJ databases">
        <authorList>
            <person name="Meier V. D."/>
        </authorList>
    </citation>
    <scope>NUCLEOTIDE SEQUENCE</scope>
    <source>
        <strain evidence="3">AVDCRST_MAG58</strain>
    </source>
</reference>
<gene>
    <name evidence="3" type="ORF">AVDCRST_MAG58-3534</name>
</gene>
<evidence type="ECO:0000259" key="1">
    <source>
        <dbReference type="Pfam" id="PF01408"/>
    </source>
</evidence>
<evidence type="ECO:0000313" key="3">
    <source>
        <dbReference type="EMBL" id="CAA9466392.1"/>
    </source>
</evidence>
<protein>
    <submittedName>
        <fullName evidence="3">Oxidoreductase domain protein</fullName>
    </submittedName>
</protein>